<accession>A0AA42C733</accession>
<reference evidence="2" key="1">
    <citation type="submission" date="2022-10" db="EMBL/GenBank/DDBJ databases">
        <title>Gaoshiqiia sediminis gen. nov., sp. nov., isolated from coastal sediment.</title>
        <authorList>
            <person name="Yu W.X."/>
            <person name="Mu D.S."/>
            <person name="Du J.Z."/>
            <person name="Liang Y.Q."/>
        </authorList>
    </citation>
    <scope>NUCLEOTIDE SEQUENCE</scope>
    <source>
        <strain evidence="2">A06</strain>
    </source>
</reference>
<evidence type="ECO:0000313" key="3">
    <source>
        <dbReference type="Proteomes" id="UP001163821"/>
    </source>
</evidence>
<dbReference type="InterPro" id="IPR029030">
    <property type="entry name" value="Caspase-like_dom_sf"/>
</dbReference>
<organism evidence="2 3">
    <name type="scientific">Gaoshiqia sediminis</name>
    <dbReference type="NCBI Taxonomy" id="2986998"/>
    <lineage>
        <taxon>Bacteria</taxon>
        <taxon>Pseudomonadati</taxon>
        <taxon>Bacteroidota</taxon>
        <taxon>Bacteroidia</taxon>
        <taxon>Marinilabiliales</taxon>
        <taxon>Prolixibacteraceae</taxon>
        <taxon>Gaoshiqia</taxon>
    </lineage>
</organism>
<dbReference type="InterPro" id="IPR011600">
    <property type="entry name" value="Pept_C14_caspase"/>
</dbReference>
<dbReference type="EMBL" id="JAPAAF010000042">
    <property type="protein sequence ID" value="MCW0484578.1"/>
    <property type="molecule type" value="Genomic_DNA"/>
</dbReference>
<proteinExistence type="predicted"/>
<dbReference type="AlphaFoldDB" id="A0AA42C733"/>
<sequence>MANYAVLVGVSNYYDPQIIDLPHAGFSIRRLSEVLVAKGEFELSKMLLIADDHEGNDYLKMPYKFPVISTLLDLAHKWPIQKDDFLLFYFIGHGYGSVKGDQILLKDTCFRYLEETALSVGVLTKLVRPIRAMRKLLAFDSCRNEVEGTLGTHESLGKSRIDEFITLYACKPGELAYIPYNDKLPLLTSAFIDAVEDKNCLSIGNMYNLVCDKVNARSSQIAAWQTPDLCAGGKELDSIGFLSRAPRNVPDVPEGSGFEQEIILTNQALHLLYKEKYPHHAPSYAPFMNAAKELKNWQQKLDRKTFRKVAFNLLGKGENADVYTVSYMVRWGSDATMFRPLIESLAAEKYRGTVVWQALDALEVILRNEQVAKWLTVDEELKAILIKALSRSAGEHPTRKGQPFAPSVVWGKILQICKRADVPFQSVFSPEALAQL</sequence>
<dbReference type="Pfam" id="PF00656">
    <property type="entry name" value="Peptidase_C14"/>
    <property type="match status" value="1"/>
</dbReference>
<dbReference type="Proteomes" id="UP001163821">
    <property type="component" value="Unassembled WGS sequence"/>
</dbReference>
<dbReference type="SUPFAM" id="SSF52129">
    <property type="entry name" value="Caspase-like"/>
    <property type="match status" value="1"/>
</dbReference>
<gene>
    <name evidence="2" type="ORF">N2K84_17700</name>
</gene>
<dbReference type="GO" id="GO:0004197">
    <property type="term" value="F:cysteine-type endopeptidase activity"/>
    <property type="evidence" value="ECO:0007669"/>
    <property type="project" value="InterPro"/>
</dbReference>
<dbReference type="GO" id="GO:0006508">
    <property type="term" value="P:proteolysis"/>
    <property type="evidence" value="ECO:0007669"/>
    <property type="project" value="InterPro"/>
</dbReference>
<comment type="caution">
    <text evidence="2">The sequence shown here is derived from an EMBL/GenBank/DDBJ whole genome shotgun (WGS) entry which is preliminary data.</text>
</comment>
<evidence type="ECO:0000313" key="2">
    <source>
        <dbReference type="EMBL" id="MCW0484578.1"/>
    </source>
</evidence>
<dbReference type="RefSeq" id="WP_282593170.1">
    <property type="nucleotide sequence ID" value="NZ_JAPAAF010000042.1"/>
</dbReference>
<keyword evidence="3" id="KW-1185">Reference proteome</keyword>
<protein>
    <submittedName>
        <fullName evidence="2">Caspase family protein</fullName>
    </submittedName>
</protein>
<dbReference type="Gene3D" id="3.40.50.1460">
    <property type="match status" value="1"/>
</dbReference>
<feature type="domain" description="Peptidase C14 caspase" evidence="1">
    <location>
        <begin position="67"/>
        <end position="225"/>
    </location>
</feature>
<name>A0AA42C733_9BACT</name>
<evidence type="ECO:0000259" key="1">
    <source>
        <dbReference type="Pfam" id="PF00656"/>
    </source>
</evidence>